<evidence type="ECO:0000256" key="3">
    <source>
        <dbReference type="ARBA" id="ARBA00022722"/>
    </source>
</evidence>
<feature type="region of interest" description="Disordered" evidence="13">
    <location>
        <begin position="674"/>
        <end position="702"/>
    </location>
</feature>
<evidence type="ECO:0000259" key="14">
    <source>
        <dbReference type="Pfam" id="PF07522"/>
    </source>
</evidence>
<dbReference type="GO" id="GO:0003684">
    <property type="term" value="F:damaged DNA binding"/>
    <property type="evidence" value="ECO:0007669"/>
    <property type="project" value="TreeGrafter"/>
</dbReference>
<keyword evidence="4" id="KW-0255">Endonuclease</keyword>
<dbReference type="EMBL" id="ML732223">
    <property type="protein sequence ID" value="KAB8073639.1"/>
    <property type="molecule type" value="Genomic_DNA"/>
</dbReference>
<keyword evidence="6" id="KW-0378">Hydrolase</keyword>
<keyword evidence="9" id="KW-0234">DNA repair</keyword>
<dbReference type="Proteomes" id="UP000326565">
    <property type="component" value="Unassembled WGS sequence"/>
</dbReference>
<keyword evidence="3" id="KW-0540">Nuclease</keyword>
<reference evidence="15 16" key="1">
    <citation type="submission" date="2019-04" db="EMBL/GenBank/DDBJ databases">
        <title>Friends and foes A comparative genomics study of 23 Aspergillus species from section Flavi.</title>
        <authorList>
            <consortium name="DOE Joint Genome Institute"/>
            <person name="Kjaerbolling I."/>
            <person name="Vesth T."/>
            <person name="Frisvad J.C."/>
            <person name="Nybo J.L."/>
            <person name="Theobald S."/>
            <person name="Kildgaard S."/>
            <person name="Isbrandt T."/>
            <person name="Kuo A."/>
            <person name="Sato A."/>
            <person name="Lyhne E.K."/>
            <person name="Kogle M.E."/>
            <person name="Wiebenga A."/>
            <person name="Kun R.S."/>
            <person name="Lubbers R.J."/>
            <person name="Makela M.R."/>
            <person name="Barry K."/>
            <person name="Chovatia M."/>
            <person name="Clum A."/>
            <person name="Daum C."/>
            <person name="Haridas S."/>
            <person name="He G."/>
            <person name="LaButti K."/>
            <person name="Lipzen A."/>
            <person name="Mondo S."/>
            <person name="Riley R."/>
            <person name="Salamov A."/>
            <person name="Simmons B.A."/>
            <person name="Magnuson J.K."/>
            <person name="Henrissat B."/>
            <person name="Mortensen U.H."/>
            <person name="Larsen T.O."/>
            <person name="Devries R.P."/>
            <person name="Grigoriev I.V."/>
            <person name="Machida M."/>
            <person name="Baker S.E."/>
            <person name="Andersen M.R."/>
        </authorList>
    </citation>
    <scope>NUCLEOTIDE SEQUENCE [LARGE SCALE GENOMIC DNA]</scope>
    <source>
        <strain evidence="15 16">CBS 151.66</strain>
    </source>
</reference>
<evidence type="ECO:0000256" key="13">
    <source>
        <dbReference type="SAM" id="MobiDB-lite"/>
    </source>
</evidence>
<feature type="compositionally biased region" description="Low complexity" evidence="13">
    <location>
        <begin position="557"/>
        <end position="566"/>
    </location>
</feature>
<feature type="region of interest" description="Disordered" evidence="13">
    <location>
        <begin position="734"/>
        <end position="773"/>
    </location>
</feature>
<evidence type="ECO:0000256" key="2">
    <source>
        <dbReference type="ARBA" id="ARBA00010304"/>
    </source>
</evidence>
<feature type="compositionally biased region" description="Basic and acidic residues" evidence="13">
    <location>
        <begin position="681"/>
        <end position="693"/>
    </location>
</feature>
<dbReference type="OrthoDB" id="5561659at2759"/>
<dbReference type="GO" id="GO:0036297">
    <property type="term" value="P:interstrand cross-link repair"/>
    <property type="evidence" value="ECO:0007669"/>
    <property type="project" value="TreeGrafter"/>
</dbReference>
<evidence type="ECO:0000256" key="8">
    <source>
        <dbReference type="ARBA" id="ARBA00023172"/>
    </source>
</evidence>
<evidence type="ECO:0000256" key="10">
    <source>
        <dbReference type="ARBA" id="ARBA00023242"/>
    </source>
</evidence>
<keyword evidence="16" id="KW-1185">Reference proteome</keyword>
<keyword evidence="8" id="KW-0233">DNA recombination</keyword>
<name>A0A5N5WZ60_9EURO</name>
<evidence type="ECO:0000313" key="15">
    <source>
        <dbReference type="EMBL" id="KAB8073639.1"/>
    </source>
</evidence>
<feature type="compositionally biased region" description="Low complexity" evidence="13">
    <location>
        <begin position="512"/>
        <end position="521"/>
    </location>
</feature>
<dbReference type="AlphaFoldDB" id="A0A5N5WZ60"/>
<dbReference type="GO" id="GO:0005634">
    <property type="term" value="C:nucleus"/>
    <property type="evidence" value="ECO:0007669"/>
    <property type="project" value="UniProtKB-SubCell"/>
</dbReference>
<dbReference type="InterPro" id="IPR036866">
    <property type="entry name" value="RibonucZ/Hydroxyglut_hydro"/>
</dbReference>
<dbReference type="InterPro" id="IPR011084">
    <property type="entry name" value="DRMBL"/>
</dbReference>
<feature type="compositionally biased region" description="Polar residues" evidence="13">
    <location>
        <begin position="749"/>
        <end position="759"/>
    </location>
</feature>
<evidence type="ECO:0000256" key="11">
    <source>
        <dbReference type="ARBA" id="ARBA00039759"/>
    </source>
</evidence>
<dbReference type="GO" id="GO:0035312">
    <property type="term" value="F:5'-3' DNA exonuclease activity"/>
    <property type="evidence" value="ECO:0007669"/>
    <property type="project" value="TreeGrafter"/>
</dbReference>
<dbReference type="SUPFAM" id="SSF56281">
    <property type="entry name" value="Metallo-hydrolase/oxidoreductase"/>
    <property type="match status" value="1"/>
</dbReference>
<dbReference type="GO" id="GO:0006303">
    <property type="term" value="P:double-strand break repair via nonhomologous end joining"/>
    <property type="evidence" value="ECO:0007669"/>
    <property type="project" value="TreeGrafter"/>
</dbReference>
<keyword evidence="7" id="KW-0269">Exonuclease</keyword>
<gene>
    <name evidence="15" type="ORF">BDV29DRAFT_191600</name>
</gene>
<dbReference type="Gene3D" id="3.60.15.10">
    <property type="entry name" value="Ribonuclease Z/Hydroxyacylglutathione hydrolase-like"/>
    <property type="match status" value="1"/>
</dbReference>
<dbReference type="Pfam" id="PF23023">
    <property type="entry name" value="Anti-Pycsar_Apyc1"/>
    <property type="match status" value="1"/>
</dbReference>
<evidence type="ECO:0000256" key="5">
    <source>
        <dbReference type="ARBA" id="ARBA00022763"/>
    </source>
</evidence>
<feature type="compositionally biased region" description="Low complexity" evidence="13">
    <location>
        <begin position="529"/>
        <end position="545"/>
    </location>
</feature>
<evidence type="ECO:0000313" key="16">
    <source>
        <dbReference type="Proteomes" id="UP000326565"/>
    </source>
</evidence>
<evidence type="ECO:0000256" key="7">
    <source>
        <dbReference type="ARBA" id="ARBA00022839"/>
    </source>
</evidence>
<organism evidence="15 16">
    <name type="scientific">Aspergillus leporis</name>
    <dbReference type="NCBI Taxonomy" id="41062"/>
    <lineage>
        <taxon>Eukaryota</taxon>
        <taxon>Fungi</taxon>
        <taxon>Dikarya</taxon>
        <taxon>Ascomycota</taxon>
        <taxon>Pezizomycotina</taxon>
        <taxon>Eurotiomycetes</taxon>
        <taxon>Eurotiomycetidae</taxon>
        <taxon>Eurotiales</taxon>
        <taxon>Aspergillaceae</taxon>
        <taxon>Aspergillus</taxon>
        <taxon>Aspergillus subgen. Circumdati</taxon>
    </lineage>
</organism>
<evidence type="ECO:0000256" key="1">
    <source>
        <dbReference type="ARBA" id="ARBA00004123"/>
    </source>
</evidence>
<dbReference type="GO" id="GO:0000723">
    <property type="term" value="P:telomere maintenance"/>
    <property type="evidence" value="ECO:0007669"/>
    <property type="project" value="TreeGrafter"/>
</dbReference>
<feature type="domain" description="DNA repair metallo-beta-lactamase" evidence="14">
    <location>
        <begin position="429"/>
        <end position="460"/>
    </location>
</feature>
<evidence type="ECO:0000256" key="6">
    <source>
        <dbReference type="ARBA" id="ARBA00022801"/>
    </source>
</evidence>
<sequence length="810" mass="90302">MSTFDGIIQEFPYIQIDYFRKNPDRPPPLAGFLSHVHSDHLQGLESFRAPFIYCSAATRELLLRIEKYPHRMNFSKGILESRRLHYKHLSKLLRPVPLNTPTEIELTPLLSIRVTLLDANHCIGAVMFLIEGNGKSILYTGDIRAESWWVNSLVRHPILIPYTMGGKRLDKIYLDSTFAGQSSVYRIFPSKAEGLAELLQKVASYPEDTTFYFRAWTFGYEEVWMALSAALNSKVHVDRYQMGLYRSLTSSRSSAGEASALCGFELGNIFASGCLSEDEACRIHSCEPGVQCSAITSRNPVYIIPIVSRMKDGSKVPELGTGGGGGDLYQLHELEIPNKTALEQLEKLCLEQIKDSIAFSETRQALVDAFKSKNKALSLDTYGLKGDQDVPLESLVNILSRGHSRNKDWSVNIQGSAVQRDNSGNHLPRIINFPYSRHSSYAELCELVSAFKPKDVYPCTVDPLTWDDDVSMQSLFGHLCVGTDFTHDKHMQNMLANDEELNSRKRARYEASSPQSSQRSSSRFDSDPRGSINATTPKPNNNTTTDRAPKHPAIQVGTTSSQSQSGNHDTHPKRRRTFSSPHSSSDRIPLPSSLETIRDGNLPPIIPEPIKDTEQAKRNMIREAWHFLNNARSEQDTFHLGSLPSSWPNEDEDGFIPPKQQREATPEETTHPVLETTDGIGLDKDVTDRHTEEPDPALDSQFSHNLSISSSAFASQEQPFEPSDFGFDGALDDYSGMQGQPEPAPISVSAYTQTPNSQMRGRHQASAGRNSSSRIRRAAYIAAKADSYEAWATMGLVSAGDNHTEEEIEL</sequence>
<dbReference type="Pfam" id="PF07522">
    <property type="entry name" value="DRMBL"/>
    <property type="match status" value="1"/>
</dbReference>
<dbReference type="GO" id="GO:0004519">
    <property type="term" value="F:endonuclease activity"/>
    <property type="evidence" value="ECO:0007669"/>
    <property type="project" value="UniProtKB-KW"/>
</dbReference>
<evidence type="ECO:0000256" key="4">
    <source>
        <dbReference type="ARBA" id="ARBA00022759"/>
    </source>
</evidence>
<evidence type="ECO:0000256" key="9">
    <source>
        <dbReference type="ARBA" id="ARBA00023204"/>
    </source>
</evidence>
<dbReference type="PANTHER" id="PTHR23240:SF8">
    <property type="entry name" value="PROTEIN ARTEMIS"/>
    <property type="match status" value="1"/>
</dbReference>
<comment type="subcellular location">
    <subcellularLocation>
        <location evidence="1">Nucleus</location>
    </subcellularLocation>
</comment>
<evidence type="ECO:0000256" key="12">
    <source>
        <dbReference type="ARBA" id="ARBA00042677"/>
    </source>
</evidence>
<dbReference type="PANTHER" id="PTHR23240">
    <property type="entry name" value="DNA CROSS-LINK REPAIR PROTEIN PSO2/SNM1-RELATED"/>
    <property type="match status" value="1"/>
</dbReference>
<proteinExistence type="inferred from homology"/>
<protein>
    <recommendedName>
        <fullName evidence="11">Protein artemis</fullName>
    </recommendedName>
    <alternativeName>
        <fullName evidence="12">DNA cross-link repair 1C protein</fullName>
    </alternativeName>
</protein>
<comment type="similarity">
    <text evidence="2">Belongs to the DNA repair metallo-beta-lactamase (DRMBL) family.</text>
</comment>
<keyword evidence="5" id="KW-0227">DNA damage</keyword>
<accession>A0A5N5WZ60</accession>
<keyword evidence="10" id="KW-0539">Nucleus</keyword>
<dbReference type="GO" id="GO:0006310">
    <property type="term" value="P:DNA recombination"/>
    <property type="evidence" value="ECO:0007669"/>
    <property type="project" value="UniProtKB-KW"/>
</dbReference>
<feature type="region of interest" description="Disordered" evidence="13">
    <location>
        <begin position="505"/>
        <end position="608"/>
    </location>
</feature>